<name>A0A9J5ZHZ2_SOLCO</name>
<feature type="region of interest" description="Disordered" evidence="1">
    <location>
        <begin position="186"/>
        <end position="211"/>
    </location>
</feature>
<accession>A0A9J5ZHZ2</accession>
<protein>
    <submittedName>
        <fullName evidence="2">Uncharacterized protein</fullName>
    </submittedName>
</protein>
<dbReference type="EMBL" id="JACXVP010000004">
    <property type="protein sequence ID" value="KAG5611583.1"/>
    <property type="molecule type" value="Genomic_DNA"/>
</dbReference>
<sequence length="272" mass="30026">MSCASELEYLVILQRDVEVTPSSPQISGVMRLSSHERKVGKRRTTPADSSPEVNVDSLPVEASSPTPASEPSGPRCFIILPAWQEYLDHDPEMGCLAQSTDTRAGQLEWSIPEMIESAILATLTSLQTFVDALMVRVTTCESRQGKSSEVSALQVEVANLRKDVDYLKSTNFGSLIERANDLDAPESSGILPATTRDVQRGGTADDDSDAGTDEELLAAFEKEMVESREERIFRDLPDLIGIVMQPALLFLLRLLQALMPIFRLLHRALRPR</sequence>
<comment type="caution">
    <text evidence="2">The sequence shown here is derived from an EMBL/GenBank/DDBJ whole genome shotgun (WGS) entry which is preliminary data.</text>
</comment>
<reference evidence="2 3" key="1">
    <citation type="submission" date="2020-09" db="EMBL/GenBank/DDBJ databases">
        <title>De no assembly of potato wild relative species, Solanum commersonii.</title>
        <authorList>
            <person name="Cho K."/>
        </authorList>
    </citation>
    <scope>NUCLEOTIDE SEQUENCE [LARGE SCALE GENOMIC DNA]</scope>
    <source>
        <strain evidence="2">LZ3.2</strain>
        <tissue evidence="2">Leaf</tissue>
    </source>
</reference>
<gene>
    <name evidence="2" type="ORF">H5410_022864</name>
</gene>
<keyword evidence="3" id="KW-1185">Reference proteome</keyword>
<evidence type="ECO:0000313" key="3">
    <source>
        <dbReference type="Proteomes" id="UP000824120"/>
    </source>
</evidence>
<feature type="region of interest" description="Disordered" evidence="1">
    <location>
        <begin position="23"/>
        <end position="73"/>
    </location>
</feature>
<dbReference type="AlphaFoldDB" id="A0A9J5ZHZ2"/>
<evidence type="ECO:0000256" key="1">
    <source>
        <dbReference type="SAM" id="MobiDB-lite"/>
    </source>
</evidence>
<dbReference type="Proteomes" id="UP000824120">
    <property type="component" value="Chromosome 4"/>
</dbReference>
<proteinExistence type="predicted"/>
<organism evidence="2 3">
    <name type="scientific">Solanum commersonii</name>
    <name type="common">Commerson's wild potato</name>
    <name type="synonym">Commerson's nightshade</name>
    <dbReference type="NCBI Taxonomy" id="4109"/>
    <lineage>
        <taxon>Eukaryota</taxon>
        <taxon>Viridiplantae</taxon>
        <taxon>Streptophyta</taxon>
        <taxon>Embryophyta</taxon>
        <taxon>Tracheophyta</taxon>
        <taxon>Spermatophyta</taxon>
        <taxon>Magnoliopsida</taxon>
        <taxon>eudicotyledons</taxon>
        <taxon>Gunneridae</taxon>
        <taxon>Pentapetalae</taxon>
        <taxon>asterids</taxon>
        <taxon>lamiids</taxon>
        <taxon>Solanales</taxon>
        <taxon>Solanaceae</taxon>
        <taxon>Solanoideae</taxon>
        <taxon>Solaneae</taxon>
        <taxon>Solanum</taxon>
    </lineage>
</organism>
<feature type="compositionally biased region" description="Low complexity" evidence="1">
    <location>
        <begin position="59"/>
        <end position="72"/>
    </location>
</feature>
<evidence type="ECO:0000313" key="2">
    <source>
        <dbReference type="EMBL" id="KAG5611583.1"/>
    </source>
</evidence>